<sequence length="699" mass="73946">MAAVLLLLLLSLPSISLSLTDADALLLLKSSFENPEPSLSSWFTGSPNSSSPCALPRWTGVLCFNGIITGLRLGHLNLTGTINIQALTHFPSLRSLSFVNNSLSGPIPNFSRLDALKSLYLSHNRFSGPIPLNLFSTMDHLKKLWINDNDFSGPVPFSLSKAKSLLELHIEDNGFSGEMPDLKLPLLQSFNASNNELSGPVPVSFVLFGVSAFEGNERLCGPPMPGPACLVPTPAPTPTPTPTPAPVPKEETITPKEEIITPAPAVMPLLRPVVAGGVNRGHFVGIVVGLVLVLVLLAIGFAAVKRRRKVSDLESAGGRKAAAFDMEKGAVTAGAAAAASPGHDGNEHGSSGHKRYGLARGSGGGGGGSSGAVLVMVNSEREAFGLPDLMKSAAEVLGNGSLGSAYKAIMAGGYAVAVKRMRELSRLNKELFDGEMRRFGRLNHPNVLTPLAYHFRKEEKLIVYDYIPKGSLLYILHGDRGADHAALDWPTRLKIVLGIARGMAHLHAELVSYEVPHGNLKTANVLLSPTFDPLLADYGLIALVNPDVAPTVLFSFKAPEAQHLRHVSPKSDVFCFGVVLLEILTGKFPSQYLNNTKGGTDVVQWTASAISDHREAELIDPVITAKAAPTMEMVRLLRVGAACTQVSPDERPEMKEAAELVEEIAAAVAAASVEAGGSDREEAAGSVGTDGTLHAGSSS</sequence>
<evidence type="ECO:0000256" key="7">
    <source>
        <dbReference type="SAM" id="MobiDB-lite"/>
    </source>
</evidence>
<evidence type="ECO:0000313" key="11">
    <source>
        <dbReference type="EMBL" id="KAH0453213.1"/>
    </source>
</evidence>
<evidence type="ECO:0000256" key="9">
    <source>
        <dbReference type="SAM" id="SignalP"/>
    </source>
</evidence>
<gene>
    <name evidence="11" type="ORF">IEQ34_017537</name>
</gene>
<dbReference type="Proteomes" id="UP000775213">
    <property type="component" value="Unassembled WGS sequence"/>
</dbReference>
<dbReference type="GO" id="GO:0016020">
    <property type="term" value="C:membrane"/>
    <property type="evidence" value="ECO:0007669"/>
    <property type="project" value="UniProtKB-SubCell"/>
</dbReference>
<keyword evidence="9" id="KW-0732">Signal</keyword>
<evidence type="ECO:0000256" key="2">
    <source>
        <dbReference type="ARBA" id="ARBA00022614"/>
    </source>
</evidence>
<evidence type="ECO:0000256" key="5">
    <source>
        <dbReference type="ARBA" id="ARBA00022989"/>
    </source>
</evidence>
<dbReference type="PANTHER" id="PTHR48007">
    <property type="entry name" value="LEUCINE-RICH REPEAT RECEPTOR-LIKE PROTEIN KINASE PXC1"/>
    <property type="match status" value="1"/>
</dbReference>
<dbReference type="InterPro" id="IPR013210">
    <property type="entry name" value="LRR_N_plant-typ"/>
</dbReference>
<dbReference type="GO" id="GO:0005524">
    <property type="term" value="F:ATP binding"/>
    <property type="evidence" value="ECO:0007669"/>
    <property type="project" value="InterPro"/>
</dbReference>
<feature type="chain" id="PRO_5043540886" description="Protein kinase domain-containing protein" evidence="9">
    <location>
        <begin position="19"/>
        <end position="699"/>
    </location>
</feature>
<evidence type="ECO:0000313" key="12">
    <source>
        <dbReference type="Proteomes" id="UP000775213"/>
    </source>
</evidence>
<dbReference type="SUPFAM" id="SSF56112">
    <property type="entry name" value="Protein kinase-like (PK-like)"/>
    <property type="match status" value="1"/>
</dbReference>
<dbReference type="Gene3D" id="3.80.10.10">
    <property type="entry name" value="Ribonuclease Inhibitor"/>
    <property type="match status" value="2"/>
</dbReference>
<dbReference type="EMBL" id="JAGFBR010000016">
    <property type="protein sequence ID" value="KAH0453213.1"/>
    <property type="molecule type" value="Genomic_DNA"/>
</dbReference>
<keyword evidence="4" id="KW-0677">Repeat</keyword>
<feature type="transmembrane region" description="Helical" evidence="8">
    <location>
        <begin position="283"/>
        <end position="304"/>
    </location>
</feature>
<dbReference type="PANTHER" id="PTHR48007:SF38">
    <property type="entry name" value="LEUCINE-RICH REPEAT PROTEIN KINASE FAMILY PROTEIN"/>
    <property type="match status" value="1"/>
</dbReference>
<dbReference type="InterPro" id="IPR001611">
    <property type="entry name" value="Leu-rich_rpt"/>
</dbReference>
<dbReference type="Gene3D" id="1.10.510.10">
    <property type="entry name" value="Transferase(Phosphotransferase) domain 1"/>
    <property type="match status" value="1"/>
</dbReference>
<evidence type="ECO:0000256" key="6">
    <source>
        <dbReference type="ARBA" id="ARBA00023136"/>
    </source>
</evidence>
<evidence type="ECO:0000259" key="10">
    <source>
        <dbReference type="PROSITE" id="PS50011"/>
    </source>
</evidence>
<dbReference type="InterPro" id="IPR032675">
    <property type="entry name" value="LRR_dom_sf"/>
</dbReference>
<keyword evidence="6 8" id="KW-0472">Membrane</keyword>
<feature type="region of interest" description="Disordered" evidence="7">
    <location>
        <begin position="335"/>
        <end position="365"/>
    </location>
</feature>
<keyword evidence="12" id="KW-1185">Reference proteome</keyword>
<dbReference type="AlphaFoldDB" id="A0AAV7GCV2"/>
<evidence type="ECO:0000256" key="3">
    <source>
        <dbReference type="ARBA" id="ARBA00022692"/>
    </source>
</evidence>
<comment type="caution">
    <text evidence="11">The sequence shown here is derived from an EMBL/GenBank/DDBJ whole genome shotgun (WGS) entry which is preliminary data.</text>
</comment>
<evidence type="ECO:0000256" key="1">
    <source>
        <dbReference type="ARBA" id="ARBA00004370"/>
    </source>
</evidence>
<dbReference type="InterPro" id="IPR046959">
    <property type="entry name" value="PRK1-6/SRF4-like"/>
</dbReference>
<keyword evidence="5 8" id="KW-1133">Transmembrane helix</keyword>
<dbReference type="InterPro" id="IPR001245">
    <property type="entry name" value="Ser-Thr/Tyr_kinase_cat_dom"/>
</dbReference>
<dbReference type="GO" id="GO:0004672">
    <property type="term" value="F:protein kinase activity"/>
    <property type="evidence" value="ECO:0007669"/>
    <property type="project" value="InterPro"/>
</dbReference>
<dbReference type="InterPro" id="IPR011009">
    <property type="entry name" value="Kinase-like_dom_sf"/>
</dbReference>
<dbReference type="Gene3D" id="3.30.200.20">
    <property type="entry name" value="Phosphorylase Kinase, domain 1"/>
    <property type="match status" value="1"/>
</dbReference>
<organism evidence="11 12">
    <name type="scientific">Dendrobium chrysotoxum</name>
    <name type="common">Orchid</name>
    <dbReference type="NCBI Taxonomy" id="161865"/>
    <lineage>
        <taxon>Eukaryota</taxon>
        <taxon>Viridiplantae</taxon>
        <taxon>Streptophyta</taxon>
        <taxon>Embryophyta</taxon>
        <taxon>Tracheophyta</taxon>
        <taxon>Spermatophyta</taxon>
        <taxon>Magnoliopsida</taxon>
        <taxon>Liliopsida</taxon>
        <taxon>Asparagales</taxon>
        <taxon>Orchidaceae</taxon>
        <taxon>Epidendroideae</taxon>
        <taxon>Malaxideae</taxon>
        <taxon>Dendrobiinae</taxon>
        <taxon>Dendrobium</taxon>
    </lineage>
</organism>
<evidence type="ECO:0000256" key="8">
    <source>
        <dbReference type="SAM" id="Phobius"/>
    </source>
</evidence>
<protein>
    <recommendedName>
        <fullName evidence="10">Protein kinase domain-containing protein</fullName>
    </recommendedName>
</protein>
<feature type="region of interest" description="Disordered" evidence="7">
    <location>
        <begin position="672"/>
        <end position="699"/>
    </location>
</feature>
<feature type="domain" description="Protein kinase" evidence="10">
    <location>
        <begin position="391"/>
        <end position="664"/>
    </location>
</feature>
<dbReference type="Pfam" id="PF08263">
    <property type="entry name" value="LRRNT_2"/>
    <property type="match status" value="1"/>
</dbReference>
<accession>A0AAV7GCV2</accession>
<dbReference type="PROSITE" id="PS50011">
    <property type="entry name" value="PROTEIN_KINASE_DOM"/>
    <property type="match status" value="1"/>
</dbReference>
<name>A0AAV7GCV2_DENCH</name>
<evidence type="ECO:0000256" key="4">
    <source>
        <dbReference type="ARBA" id="ARBA00022737"/>
    </source>
</evidence>
<proteinExistence type="predicted"/>
<keyword evidence="2" id="KW-0433">Leucine-rich repeat</keyword>
<dbReference type="InterPro" id="IPR000719">
    <property type="entry name" value="Prot_kinase_dom"/>
</dbReference>
<dbReference type="Pfam" id="PF00560">
    <property type="entry name" value="LRR_1"/>
    <property type="match status" value="1"/>
</dbReference>
<feature type="signal peptide" evidence="9">
    <location>
        <begin position="1"/>
        <end position="18"/>
    </location>
</feature>
<dbReference type="SUPFAM" id="SSF52058">
    <property type="entry name" value="L domain-like"/>
    <property type="match status" value="1"/>
</dbReference>
<dbReference type="Pfam" id="PF07714">
    <property type="entry name" value="PK_Tyr_Ser-Thr"/>
    <property type="match status" value="1"/>
</dbReference>
<comment type="subcellular location">
    <subcellularLocation>
        <location evidence="1">Membrane</location>
    </subcellularLocation>
</comment>
<keyword evidence="3 8" id="KW-0812">Transmembrane</keyword>
<reference evidence="11 12" key="1">
    <citation type="journal article" date="2021" name="Hortic Res">
        <title>Chromosome-scale assembly of the Dendrobium chrysotoxum genome enhances the understanding of orchid evolution.</title>
        <authorList>
            <person name="Zhang Y."/>
            <person name="Zhang G.Q."/>
            <person name="Zhang D."/>
            <person name="Liu X.D."/>
            <person name="Xu X.Y."/>
            <person name="Sun W.H."/>
            <person name="Yu X."/>
            <person name="Zhu X."/>
            <person name="Wang Z.W."/>
            <person name="Zhao X."/>
            <person name="Zhong W.Y."/>
            <person name="Chen H."/>
            <person name="Yin W.L."/>
            <person name="Huang T."/>
            <person name="Niu S.C."/>
            <person name="Liu Z.J."/>
        </authorList>
    </citation>
    <scope>NUCLEOTIDE SEQUENCE [LARGE SCALE GENOMIC DNA]</scope>
    <source>
        <strain evidence="11">Lindl</strain>
    </source>
</reference>